<dbReference type="Pfam" id="PF01614">
    <property type="entry name" value="IclR_C"/>
    <property type="match status" value="1"/>
</dbReference>
<dbReference type="RefSeq" id="WP_166116998.1">
    <property type="nucleotide sequence ID" value="NZ_BAABDB010000015.1"/>
</dbReference>
<name>A0A841QK31_9PROT</name>
<dbReference type="InterPro" id="IPR036388">
    <property type="entry name" value="WH-like_DNA-bd_sf"/>
</dbReference>
<evidence type="ECO:0000313" key="6">
    <source>
        <dbReference type="EMBL" id="MBB6458655.1"/>
    </source>
</evidence>
<dbReference type="Gene3D" id="1.10.10.10">
    <property type="entry name" value="Winged helix-like DNA-binding domain superfamily/Winged helix DNA-binding domain"/>
    <property type="match status" value="1"/>
</dbReference>
<dbReference type="GO" id="GO:0045892">
    <property type="term" value="P:negative regulation of DNA-templated transcription"/>
    <property type="evidence" value="ECO:0007669"/>
    <property type="project" value="TreeGrafter"/>
</dbReference>
<dbReference type="InterPro" id="IPR029016">
    <property type="entry name" value="GAF-like_dom_sf"/>
</dbReference>
<dbReference type="AlphaFoldDB" id="A0A841QK31"/>
<dbReference type="PROSITE" id="PS51078">
    <property type="entry name" value="ICLR_ED"/>
    <property type="match status" value="1"/>
</dbReference>
<keyword evidence="7" id="KW-1185">Reference proteome</keyword>
<dbReference type="InterPro" id="IPR005471">
    <property type="entry name" value="Tscrpt_reg_IclR_N"/>
</dbReference>
<evidence type="ECO:0000259" key="4">
    <source>
        <dbReference type="PROSITE" id="PS51077"/>
    </source>
</evidence>
<dbReference type="GO" id="GO:0003700">
    <property type="term" value="F:DNA-binding transcription factor activity"/>
    <property type="evidence" value="ECO:0007669"/>
    <property type="project" value="TreeGrafter"/>
</dbReference>
<dbReference type="EMBL" id="JACHIE010000026">
    <property type="protein sequence ID" value="MBB6458655.1"/>
    <property type="molecule type" value="Genomic_DNA"/>
</dbReference>
<feature type="domain" description="IclR-ED" evidence="5">
    <location>
        <begin position="87"/>
        <end position="271"/>
    </location>
</feature>
<keyword evidence="1" id="KW-0805">Transcription regulation</keyword>
<comment type="caution">
    <text evidence="6">The sequence shown here is derived from an EMBL/GenBank/DDBJ whole genome shotgun (WGS) entry which is preliminary data.</text>
</comment>
<dbReference type="InterPro" id="IPR014757">
    <property type="entry name" value="Tscrpt_reg_IclR_C"/>
</dbReference>
<dbReference type="PROSITE" id="PS51077">
    <property type="entry name" value="HTH_ICLR"/>
    <property type="match status" value="1"/>
</dbReference>
<evidence type="ECO:0000256" key="1">
    <source>
        <dbReference type="ARBA" id="ARBA00023015"/>
    </source>
</evidence>
<feature type="domain" description="HTH iclR-type" evidence="4">
    <location>
        <begin position="24"/>
        <end position="86"/>
    </location>
</feature>
<organism evidence="6 7">
    <name type="scientific">Acetobacter lovaniensis</name>
    <dbReference type="NCBI Taxonomy" id="104100"/>
    <lineage>
        <taxon>Bacteria</taxon>
        <taxon>Pseudomonadati</taxon>
        <taxon>Pseudomonadota</taxon>
        <taxon>Alphaproteobacteria</taxon>
        <taxon>Acetobacterales</taxon>
        <taxon>Acetobacteraceae</taxon>
        <taxon>Acetobacter</taxon>
    </lineage>
</organism>
<dbReference type="SMART" id="SM00346">
    <property type="entry name" value="HTH_ICLR"/>
    <property type="match status" value="1"/>
</dbReference>
<proteinExistence type="predicted"/>
<dbReference type="GO" id="GO:0003677">
    <property type="term" value="F:DNA binding"/>
    <property type="evidence" value="ECO:0007669"/>
    <property type="project" value="UniProtKB-KW"/>
</dbReference>
<reference evidence="6 7" key="1">
    <citation type="submission" date="2020-08" db="EMBL/GenBank/DDBJ databases">
        <title>Genomic Encyclopedia of Type Strains, Phase IV (KMG-IV): sequencing the most valuable type-strain genomes for metagenomic binning, comparative biology and taxonomic classification.</title>
        <authorList>
            <person name="Goeker M."/>
        </authorList>
    </citation>
    <scope>NUCLEOTIDE SEQUENCE [LARGE SCALE GENOMIC DNA]</scope>
    <source>
        <strain evidence="6 7">DSM 4491</strain>
    </source>
</reference>
<dbReference type="SUPFAM" id="SSF46785">
    <property type="entry name" value="Winged helix' DNA-binding domain"/>
    <property type="match status" value="1"/>
</dbReference>
<dbReference type="InterPro" id="IPR050707">
    <property type="entry name" value="HTH_MetabolicPath_Reg"/>
</dbReference>
<accession>A0A841QK31</accession>
<dbReference type="PANTHER" id="PTHR30136:SF34">
    <property type="entry name" value="TRANSCRIPTIONAL REGULATOR"/>
    <property type="match status" value="1"/>
</dbReference>
<dbReference type="PANTHER" id="PTHR30136">
    <property type="entry name" value="HELIX-TURN-HELIX TRANSCRIPTIONAL REGULATOR, ICLR FAMILY"/>
    <property type="match status" value="1"/>
</dbReference>
<dbReference type="FunFam" id="1.10.10.10:FF:000056">
    <property type="entry name" value="IclR family transcriptional regulator"/>
    <property type="match status" value="1"/>
</dbReference>
<evidence type="ECO:0000256" key="2">
    <source>
        <dbReference type="ARBA" id="ARBA00023125"/>
    </source>
</evidence>
<evidence type="ECO:0000313" key="7">
    <source>
        <dbReference type="Proteomes" id="UP000578000"/>
    </source>
</evidence>
<protein>
    <submittedName>
        <fullName evidence="6">DNA-binding IclR family transcriptional regulator</fullName>
    </submittedName>
</protein>
<dbReference type="SUPFAM" id="SSF55781">
    <property type="entry name" value="GAF domain-like"/>
    <property type="match status" value="1"/>
</dbReference>
<keyword evidence="2 6" id="KW-0238">DNA-binding</keyword>
<evidence type="ECO:0000259" key="5">
    <source>
        <dbReference type="PROSITE" id="PS51078"/>
    </source>
</evidence>
<dbReference type="InterPro" id="IPR036390">
    <property type="entry name" value="WH_DNA-bd_sf"/>
</dbReference>
<gene>
    <name evidence="6" type="ORF">HNR55_003268</name>
</gene>
<keyword evidence="3" id="KW-0804">Transcription</keyword>
<sequence length="273" mass="29514">MSTMIHDDNGGMPTDTSDEDRYIVPGLIRGLTILEGFSADNPEQSLAGIARDTGLPRATVFRLLHTLEAAGYLQRNAARRTFRLGNRVLRLGYNALSDRNLAEIATPVLERLRDQTGCTTHLVVREGIDVVYVVRCQGATPENSLIGVGTRLPAHATVIGRTLLAHMPMADVVRLYDGYHFPTYTDATPTDLGTLVAQLEADRPQRSLASWGYFEPNVASIAAPVRNRAGIAEAAVNAICSLDAYDRAVLEDVVRVQVEAAAAEISAALGYQA</sequence>
<dbReference type="Proteomes" id="UP000578000">
    <property type="component" value="Unassembled WGS sequence"/>
</dbReference>
<evidence type="ECO:0000256" key="3">
    <source>
        <dbReference type="ARBA" id="ARBA00023163"/>
    </source>
</evidence>
<dbReference type="Gene3D" id="3.30.450.40">
    <property type="match status" value="1"/>
</dbReference>
<dbReference type="Pfam" id="PF09339">
    <property type="entry name" value="HTH_IclR"/>
    <property type="match status" value="1"/>
</dbReference>